<organism evidence="1">
    <name type="scientific">Anguilla anguilla</name>
    <name type="common">European freshwater eel</name>
    <name type="synonym">Muraena anguilla</name>
    <dbReference type="NCBI Taxonomy" id="7936"/>
    <lineage>
        <taxon>Eukaryota</taxon>
        <taxon>Metazoa</taxon>
        <taxon>Chordata</taxon>
        <taxon>Craniata</taxon>
        <taxon>Vertebrata</taxon>
        <taxon>Euteleostomi</taxon>
        <taxon>Actinopterygii</taxon>
        <taxon>Neopterygii</taxon>
        <taxon>Teleostei</taxon>
        <taxon>Anguilliformes</taxon>
        <taxon>Anguillidae</taxon>
        <taxon>Anguilla</taxon>
    </lineage>
</organism>
<reference evidence="1" key="2">
    <citation type="journal article" date="2015" name="Fish Shellfish Immunol.">
        <title>Early steps in the European eel (Anguilla anguilla)-Vibrio vulnificus interaction in the gills: Role of the RtxA13 toxin.</title>
        <authorList>
            <person name="Callol A."/>
            <person name="Pajuelo D."/>
            <person name="Ebbesson L."/>
            <person name="Teles M."/>
            <person name="MacKenzie S."/>
            <person name="Amaro C."/>
        </authorList>
    </citation>
    <scope>NUCLEOTIDE SEQUENCE</scope>
</reference>
<sequence>MPKSALCRYKSSVSHPSLPNGEHVTGFFWPHCLGEGGGRIVE</sequence>
<accession>A0A0E9XPC0</accession>
<evidence type="ECO:0000313" key="1">
    <source>
        <dbReference type="EMBL" id="JAI04598.1"/>
    </source>
</evidence>
<proteinExistence type="predicted"/>
<reference evidence="1" key="1">
    <citation type="submission" date="2014-11" db="EMBL/GenBank/DDBJ databases">
        <authorList>
            <person name="Amaro Gonzalez C."/>
        </authorList>
    </citation>
    <scope>NUCLEOTIDE SEQUENCE</scope>
</reference>
<dbReference type="EMBL" id="GBXM01003980">
    <property type="protein sequence ID" value="JAI04598.1"/>
    <property type="molecule type" value="Transcribed_RNA"/>
</dbReference>
<name>A0A0E9XPC0_ANGAN</name>
<dbReference type="AlphaFoldDB" id="A0A0E9XPC0"/>
<protein>
    <submittedName>
        <fullName evidence="1">Uncharacterized protein</fullName>
    </submittedName>
</protein>